<keyword evidence="4" id="KW-1185">Reference proteome</keyword>
<evidence type="ECO:0000259" key="2">
    <source>
        <dbReference type="Pfam" id="PF12728"/>
    </source>
</evidence>
<feature type="domain" description="Helix-turn-helix" evidence="2">
    <location>
        <begin position="85"/>
        <end position="130"/>
    </location>
</feature>
<organism evidence="3 4">
    <name type="scientific">Nocardioides panacis</name>
    <dbReference type="NCBI Taxonomy" id="2849501"/>
    <lineage>
        <taxon>Bacteria</taxon>
        <taxon>Bacillati</taxon>
        <taxon>Actinomycetota</taxon>
        <taxon>Actinomycetes</taxon>
        <taxon>Propionibacteriales</taxon>
        <taxon>Nocardioidaceae</taxon>
        <taxon>Nocardioides</taxon>
    </lineage>
</organism>
<gene>
    <name evidence="3" type="ORF">KRR39_08355</name>
</gene>
<dbReference type="AlphaFoldDB" id="A0A975T2D0"/>
<accession>A0A975T2D0</accession>
<sequence>MAKKATTPVGAGSTFNIMDQTPPPPVDGISGAEAADILGIAELSVSRLVHSGVLRKAVRGQRHGLERAEVERLALERWRPGRPYWVTALDAADILGVTRRRVTQLAERGFLPAVQHEGRWLFRRHQVEVVANAREARKLRGTLGTGT</sequence>
<proteinExistence type="predicted"/>
<evidence type="ECO:0000313" key="3">
    <source>
        <dbReference type="EMBL" id="QWZ09735.1"/>
    </source>
</evidence>
<evidence type="ECO:0000313" key="4">
    <source>
        <dbReference type="Proteomes" id="UP000683575"/>
    </source>
</evidence>
<protein>
    <submittedName>
        <fullName evidence="3">Helix-turn-helix domain-containing protein</fullName>
    </submittedName>
</protein>
<reference evidence="3" key="1">
    <citation type="submission" date="2021-06" db="EMBL/GenBank/DDBJ databases">
        <title>Complete genome sequence of Nocardioides sp. G188.</title>
        <authorList>
            <person name="Im W.-T."/>
        </authorList>
    </citation>
    <scope>NUCLEOTIDE SEQUENCE</scope>
    <source>
        <strain evidence="3">G188</strain>
    </source>
</reference>
<dbReference type="EMBL" id="CP077062">
    <property type="protein sequence ID" value="QWZ09735.1"/>
    <property type="molecule type" value="Genomic_DNA"/>
</dbReference>
<dbReference type="KEGG" id="nps:KRR39_08355"/>
<dbReference type="RefSeq" id="WP_216941581.1">
    <property type="nucleotide sequence ID" value="NZ_CP077062.1"/>
</dbReference>
<dbReference type="InterPro" id="IPR041657">
    <property type="entry name" value="HTH_17"/>
</dbReference>
<dbReference type="Pfam" id="PF12728">
    <property type="entry name" value="HTH_17"/>
    <property type="match status" value="1"/>
</dbReference>
<name>A0A975T2D0_9ACTN</name>
<evidence type="ECO:0000256" key="1">
    <source>
        <dbReference type="SAM" id="MobiDB-lite"/>
    </source>
</evidence>
<dbReference type="Proteomes" id="UP000683575">
    <property type="component" value="Chromosome"/>
</dbReference>
<feature type="region of interest" description="Disordered" evidence="1">
    <location>
        <begin position="1"/>
        <end position="23"/>
    </location>
</feature>